<feature type="coiled-coil region" evidence="1">
    <location>
        <begin position="55"/>
        <end position="82"/>
    </location>
</feature>
<evidence type="ECO:0000256" key="2">
    <source>
        <dbReference type="SAM" id="MobiDB-lite"/>
    </source>
</evidence>
<evidence type="ECO:0000313" key="3">
    <source>
        <dbReference type="EMBL" id="NJC35316.1"/>
    </source>
</evidence>
<sequence>MQPASKGKSKANAGRPKKPKPSMAPMKTGSVNAGLTIPEQVTRSKKRVDAVMADIIKTRTRLKDLARQLVEAERQLEAAQKLPRRSAAGRAEVKVSEDMA</sequence>
<protein>
    <submittedName>
        <fullName evidence="3">Uncharacterized protein</fullName>
    </submittedName>
</protein>
<dbReference type="Proteomes" id="UP000734218">
    <property type="component" value="Unassembled WGS sequence"/>
</dbReference>
<evidence type="ECO:0000256" key="1">
    <source>
        <dbReference type="SAM" id="Coils"/>
    </source>
</evidence>
<keyword evidence="4" id="KW-1185">Reference proteome</keyword>
<organism evidence="3 4">
    <name type="scientific">Sphingomonas jejuensis</name>
    <dbReference type="NCBI Taxonomy" id="904715"/>
    <lineage>
        <taxon>Bacteria</taxon>
        <taxon>Pseudomonadati</taxon>
        <taxon>Pseudomonadota</taxon>
        <taxon>Alphaproteobacteria</taxon>
        <taxon>Sphingomonadales</taxon>
        <taxon>Sphingomonadaceae</taxon>
        <taxon>Sphingomonas</taxon>
    </lineage>
</organism>
<name>A0ABX0XRL1_9SPHN</name>
<proteinExistence type="predicted"/>
<dbReference type="EMBL" id="JAATJE010000003">
    <property type="protein sequence ID" value="NJC35316.1"/>
    <property type="molecule type" value="Genomic_DNA"/>
</dbReference>
<gene>
    <name evidence="3" type="ORF">GGR88_002845</name>
</gene>
<dbReference type="RefSeq" id="WP_167956310.1">
    <property type="nucleotide sequence ID" value="NZ_JAATJE010000003.1"/>
</dbReference>
<keyword evidence="1" id="KW-0175">Coiled coil</keyword>
<evidence type="ECO:0000313" key="4">
    <source>
        <dbReference type="Proteomes" id="UP000734218"/>
    </source>
</evidence>
<accession>A0ABX0XRL1</accession>
<comment type="caution">
    <text evidence="3">The sequence shown here is derived from an EMBL/GenBank/DDBJ whole genome shotgun (WGS) entry which is preliminary data.</text>
</comment>
<feature type="region of interest" description="Disordered" evidence="2">
    <location>
        <begin position="1"/>
        <end position="38"/>
    </location>
</feature>
<reference evidence="3 4" key="1">
    <citation type="submission" date="2020-03" db="EMBL/GenBank/DDBJ databases">
        <title>Genomic Encyclopedia of Type Strains, Phase IV (KMG-IV): sequencing the most valuable type-strain genomes for metagenomic binning, comparative biology and taxonomic classification.</title>
        <authorList>
            <person name="Goeker M."/>
        </authorList>
    </citation>
    <scope>NUCLEOTIDE SEQUENCE [LARGE SCALE GENOMIC DNA]</scope>
    <source>
        <strain evidence="3 4">DSM 27651</strain>
    </source>
</reference>